<evidence type="ECO:0000256" key="1">
    <source>
        <dbReference type="SAM" id="Phobius"/>
    </source>
</evidence>
<accession>A0AAF3FGN3</accession>
<evidence type="ECO:0000313" key="3">
    <source>
        <dbReference type="Proteomes" id="UP000887575"/>
    </source>
</evidence>
<dbReference type="PANTHER" id="PTHR22714:SF8">
    <property type="entry name" value="PROTEIN CBG02446"/>
    <property type="match status" value="1"/>
</dbReference>
<keyword evidence="1" id="KW-1133">Transmembrane helix</keyword>
<feature type="transmembrane region" description="Helical" evidence="1">
    <location>
        <begin position="264"/>
        <end position="286"/>
    </location>
</feature>
<reference evidence="4" key="1">
    <citation type="submission" date="2024-02" db="UniProtKB">
        <authorList>
            <consortium name="WormBaseParasite"/>
        </authorList>
    </citation>
    <scope>IDENTIFICATION</scope>
</reference>
<dbReference type="Pfam" id="PF00497">
    <property type="entry name" value="SBP_bac_3"/>
    <property type="match status" value="1"/>
</dbReference>
<dbReference type="SUPFAM" id="SSF53850">
    <property type="entry name" value="Periplasmic binding protein-like II"/>
    <property type="match status" value="1"/>
</dbReference>
<dbReference type="WBParaSite" id="MBELARI_LOCUS6214">
    <property type="protein sequence ID" value="MBELARI_LOCUS6214"/>
    <property type="gene ID" value="MBELARI_LOCUS6214"/>
</dbReference>
<dbReference type="Gene3D" id="3.40.190.10">
    <property type="entry name" value="Periplasmic binding protein-like II"/>
    <property type="match status" value="1"/>
</dbReference>
<name>A0AAF3FGN3_9BILA</name>
<proteinExistence type="predicted"/>
<protein>
    <recommendedName>
        <fullName evidence="2">Solute-binding protein family 3/N-terminal domain-containing protein</fullName>
    </recommendedName>
</protein>
<sequence length="318" mass="37095">MNAILRAVGYRENEHMVNFTKCWSMKCPHPGADVEVLQAALRIAGFEAEVDPKDHSTTEAVDMIANGTADITVHSIIQKVERMARVDFTLPINYFVYGYLTKEVDDVQVEDFIMTSVSPWLYPFIYGSAIVYAILMVFMSRAKVKYIFENLNGVLNAVERHGWNIIVDNGGYDPTMFCREEYKECRTRIEKLRPQLLFIREPAMPQQMLAFAISKKIPHVRRLLNKALAAMQSSYGTFAARYRLPLRLYNRSDSRNEFYVLSFLYIWPLFRVMFLCLTISLTVLILENIYARLTLIREIFQCLFTRIHCCRIRIVHRE</sequence>
<feature type="transmembrane region" description="Helical" evidence="1">
    <location>
        <begin position="120"/>
        <end position="139"/>
    </location>
</feature>
<dbReference type="Proteomes" id="UP000887575">
    <property type="component" value="Unassembled WGS sequence"/>
</dbReference>
<feature type="domain" description="Solute-binding protein family 3/N-terminal" evidence="2">
    <location>
        <begin position="31"/>
        <end position="238"/>
    </location>
</feature>
<dbReference type="InterPro" id="IPR001638">
    <property type="entry name" value="Solute-binding_3/MltF_N"/>
</dbReference>
<evidence type="ECO:0000259" key="2">
    <source>
        <dbReference type="Pfam" id="PF00497"/>
    </source>
</evidence>
<dbReference type="AlphaFoldDB" id="A0AAF3FGN3"/>
<keyword evidence="3" id="KW-1185">Reference proteome</keyword>
<dbReference type="InterPro" id="IPR040128">
    <property type="entry name" value="T25E4.2-like"/>
</dbReference>
<evidence type="ECO:0000313" key="4">
    <source>
        <dbReference type="WBParaSite" id="MBELARI_LOCUS6214"/>
    </source>
</evidence>
<keyword evidence="1" id="KW-0812">Transmembrane</keyword>
<keyword evidence="1" id="KW-0472">Membrane</keyword>
<organism evidence="3 4">
    <name type="scientific">Mesorhabditis belari</name>
    <dbReference type="NCBI Taxonomy" id="2138241"/>
    <lineage>
        <taxon>Eukaryota</taxon>
        <taxon>Metazoa</taxon>
        <taxon>Ecdysozoa</taxon>
        <taxon>Nematoda</taxon>
        <taxon>Chromadorea</taxon>
        <taxon>Rhabditida</taxon>
        <taxon>Rhabditina</taxon>
        <taxon>Rhabditomorpha</taxon>
        <taxon>Rhabditoidea</taxon>
        <taxon>Rhabditidae</taxon>
        <taxon>Mesorhabditinae</taxon>
        <taxon>Mesorhabditis</taxon>
    </lineage>
</organism>
<dbReference type="PANTHER" id="PTHR22714">
    <property type="entry name" value="PROTEIN CBG02446-RELATED"/>
    <property type="match status" value="1"/>
</dbReference>